<evidence type="ECO:0000256" key="1">
    <source>
        <dbReference type="ARBA" id="ARBA00010982"/>
    </source>
</evidence>
<evidence type="ECO:0000259" key="7">
    <source>
        <dbReference type="Pfam" id="PF02803"/>
    </source>
</evidence>
<dbReference type="Pfam" id="PF00108">
    <property type="entry name" value="Thiolase_N"/>
    <property type="match status" value="1"/>
</dbReference>
<dbReference type="PROSITE" id="PS00098">
    <property type="entry name" value="THIOLASE_1"/>
    <property type="match status" value="1"/>
</dbReference>
<feature type="active site" description="Proton acceptor" evidence="4">
    <location>
        <position position="377"/>
    </location>
</feature>
<feature type="active site" description="Proton acceptor" evidence="4">
    <location>
        <position position="347"/>
    </location>
</feature>
<dbReference type="RefSeq" id="WP_128416291.1">
    <property type="nucleotide sequence ID" value="NZ_MDEJ01000020.1"/>
</dbReference>
<accession>A0A2S7EWR8</accession>
<dbReference type="InterPro" id="IPR020616">
    <property type="entry name" value="Thiolase_N"/>
</dbReference>
<evidence type="ECO:0000256" key="5">
    <source>
        <dbReference type="RuleBase" id="RU003557"/>
    </source>
</evidence>
<feature type="domain" description="Thiolase N-terminal" evidence="6">
    <location>
        <begin position="4"/>
        <end position="260"/>
    </location>
</feature>
<dbReference type="InterPro" id="IPR020615">
    <property type="entry name" value="Thiolase_acyl_enz_int_AS"/>
</dbReference>
<dbReference type="AlphaFoldDB" id="A0A2S7EWR8"/>
<dbReference type="Proteomes" id="UP000239939">
    <property type="component" value="Unassembled WGS sequence"/>
</dbReference>
<reference evidence="9" key="1">
    <citation type="submission" date="2016-08" db="EMBL/GenBank/DDBJ databases">
        <authorList>
            <person name="Merda D."/>
            <person name="Briand M."/>
            <person name="Taghouti G."/>
            <person name="Carrere S."/>
            <person name="Gouzy J."/>
            <person name="Portier P."/>
            <person name="Jacques M.-A."/>
            <person name="Fischer-Le Saux M."/>
        </authorList>
    </citation>
    <scope>NUCLEOTIDE SEQUENCE [LARGE SCALE GENOMIC DNA]</scope>
    <source>
        <strain evidence="9">CFBP1817</strain>
    </source>
</reference>
<keyword evidence="2 5" id="KW-0808">Transferase</keyword>
<dbReference type="PANTHER" id="PTHR18919:SF164">
    <property type="entry name" value="ACETYL-COA ACETYLTRANSFERASE"/>
    <property type="match status" value="1"/>
</dbReference>
<feature type="active site" description="Acyl-thioester intermediate" evidence="4">
    <location>
        <position position="88"/>
    </location>
</feature>
<dbReference type="InterPro" id="IPR020617">
    <property type="entry name" value="Thiolase_C"/>
</dbReference>
<protein>
    <submittedName>
        <fullName evidence="8">Acetyl-CoA acetyltransferase</fullName>
        <ecNumber evidence="8">2.3.1.9</ecNumber>
    </submittedName>
</protein>
<organism evidence="8 9">
    <name type="scientific">Xanthomonas populi</name>
    <dbReference type="NCBI Taxonomy" id="53414"/>
    <lineage>
        <taxon>Bacteria</taxon>
        <taxon>Pseudomonadati</taxon>
        <taxon>Pseudomonadota</taxon>
        <taxon>Gammaproteobacteria</taxon>
        <taxon>Lysobacterales</taxon>
        <taxon>Lysobacteraceae</taxon>
        <taxon>Xanthomonas</taxon>
    </lineage>
</organism>
<dbReference type="Pfam" id="PF02803">
    <property type="entry name" value="Thiolase_C"/>
    <property type="match status" value="1"/>
</dbReference>
<gene>
    <name evidence="8" type="ORF">XpopCFBP1817_05190</name>
</gene>
<sequence>MSDIVIVAAKRTAIGSFLGQFNGVPAPTLAAAAIEGALTQSGIAAADISEVIVGCVLPANLGQAPARQAAIAAGIPNSTGATTINKVCGSGMKAIMFGNDLIKAGSASIVVAGGMESMSNAPHLLPNSRTGNRYGTFQAVDHMVWDGLTNPYDGQAMGVFGEATAEKFGFSRADQDAFAIASVERAQAAQRSGAFVDEIVPVTVATRRGEVVVDSDEQPNKSDVAKIPTLKPAFKKDGTVTAASSSSISDGAAITILMSADDAQRRGITPLARIVGHVTHSQEPEWFTTAPVAAIQTLVGKIGWHLDEVDLFEINEAFAVVAMAPIKALGIAHDKVNVNGGACALGHPIGASGARLVVTLVNALRTRGGKRGIATLCIGGGEATSIAIELI</sequence>
<comment type="similarity">
    <text evidence="1 5">Belongs to the thiolase-like superfamily. Thiolase family.</text>
</comment>
<dbReference type="InterPro" id="IPR016039">
    <property type="entry name" value="Thiolase-like"/>
</dbReference>
<comment type="caution">
    <text evidence="8">The sequence shown here is derived from an EMBL/GenBank/DDBJ whole genome shotgun (WGS) entry which is preliminary data.</text>
</comment>
<dbReference type="GO" id="GO:0003985">
    <property type="term" value="F:acetyl-CoA C-acetyltransferase activity"/>
    <property type="evidence" value="ECO:0007669"/>
    <property type="project" value="UniProtKB-EC"/>
</dbReference>
<evidence type="ECO:0000313" key="8">
    <source>
        <dbReference type="EMBL" id="PPU97603.1"/>
    </source>
</evidence>
<dbReference type="EC" id="2.3.1.9" evidence="8"/>
<keyword evidence="9" id="KW-1185">Reference proteome</keyword>
<proteinExistence type="inferred from homology"/>
<dbReference type="GO" id="GO:0044281">
    <property type="term" value="P:small molecule metabolic process"/>
    <property type="evidence" value="ECO:0007669"/>
    <property type="project" value="UniProtKB-ARBA"/>
</dbReference>
<dbReference type="CDD" id="cd00751">
    <property type="entry name" value="thiolase"/>
    <property type="match status" value="1"/>
</dbReference>
<dbReference type="SUPFAM" id="SSF53901">
    <property type="entry name" value="Thiolase-like"/>
    <property type="match status" value="2"/>
</dbReference>
<dbReference type="EMBL" id="MDEJ01000020">
    <property type="protein sequence ID" value="PPU97603.1"/>
    <property type="molecule type" value="Genomic_DNA"/>
</dbReference>
<dbReference type="OrthoDB" id="8951704at2"/>
<evidence type="ECO:0000256" key="2">
    <source>
        <dbReference type="ARBA" id="ARBA00022679"/>
    </source>
</evidence>
<dbReference type="PROSITE" id="PS00099">
    <property type="entry name" value="THIOLASE_3"/>
    <property type="match status" value="1"/>
</dbReference>
<name>A0A2S7EWR8_9XANT</name>
<dbReference type="PANTHER" id="PTHR18919">
    <property type="entry name" value="ACETYL-COA C-ACYLTRANSFERASE"/>
    <property type="match status" value="1"/>
</dbReference>
<evidence type="ECO:0000259" key="6">
    <source>
        <dbReference type="Pfam" id="PF00108"/>
    </source>
</evidence>
<dbReference type="InterPro" id="IPR020610">
    <property type="entry name" value="Thiolase_AS"/>
</dbReference>
<feature type="domain" description="Thiolase C-terminal" evidence="7">
    <location>
        <begin position="269"/>
        <end position="389"/>
    </location>
</feature>
<keyword evidence="3 5" id="KW-0012">Acyltransferase</keyword>
<dbReference type="NCBIfam" id="TIGR01930">
    <property type="entry name" value="AcCoA-C-Actrans"/>
    <property type="match status" value="1"/>
</dbReference>
<evidence type="ECO:0000313" key="9">
    <source>
        <dbReference type="Proteomes" id="UP000239939"/>
    </source>
</evidence>
<dbReference type="Gene3D" id="3.40.47.10">
    <property type="match status" value="2"/>
</dbReference>
<dbReference type="PIRSF" id="PIRSF000429">
    <property type="entry name" value="Ac-CoA_Ac_transf"/>
    <property type="match status" value="1"/>
</dbReference>
<dbReference type="FunFam" id="3.40.47.10:FF:000010">
    <property type="entry name" value="Acetyl-CoA acetyltransferase (Thiolase)"/>
    <property type="match status" value="1"/>
</dbReference>
<evidence type="ECO:0000256" key="3">
    <source>
        <dbReference type="ARBA" id="ARBA00023315"/>
    </source>
</evidence>
<evidence type="ECO:0000256" key="4">
    <source>
        <dbReference type="PIRSR" id="PIRSR000429-1"/>
    </source>
</evidence>
<dbReference type="InterPro" id="IPR002155">
    <property type="entry name" value="Thiolase"/>
</dbReference>